<reference evidence="5" key="1">
    <citation type="submission" date="2021-03" db="EMBL/GenBank/DDBJ databases">
        <title>Draft genome sequence of rust myrtle Austropuccinia psidii MF-1, a brazilian biotype.</title>
        <authorList>
            <person name="Quecine M.C."/>
            <person name="Pachon D.M.R."/>
            <person name="Bonatelli M.L."/>
            <person name="Correr F.H."/>
            <person name="Franceschini L.M."/>
            <person name="Leite T.F."/>
            <person name="Margarido G.R.A."/>
            <person name="Almeida C.A."/>
            <person name="Ferrarezi J.A."/>
            <person name="Labate C.A."/>
        </authorList>
    </citation>
    <scope>NUCLEOTIDE SEQUENCE</scope>
    <source>
        <strain evidence="5">MF-1</strain>
    </source>
</reference>
<evidence type="ECO:0000313" key="5">
    <source>
        <dbReference type="EMBL" id="MBW0473207.1"/>
    </source>
</evidence>
<feature type="signal peptide" evidence="3">
    <location>
        <begin position="1"/>
        <end position="19"/>
    </location>
</feature>
<evidence type="ECO:0000256" key="1">
    <source>
        <dbReference type="ARBA" id="ARBA00022729"/>
    </source>
</evidence>
<dbReference type="AlphaFoldDB" id="A0A9Q3BYL9"/>
<dbReference type="InterPro" id="IPR052479">
    <property type="entry name" value="GPI-anchor_Adhesion_Reg"/>
</dbReference>
<feature type="domain" description="Yeast cell wall synthesis Kre9/Knh1-like N-terminal" evidence="4">
    <location>
        <begin position="24"/>
        <end position="115"/>
    </location>
</feature>
<dbReference type="OrthoDB" id="5420143at2759"/>
<accession>A0A9Q3BYL9</accession>
<dbReference type="PANTHER" id="PTHR35185:SF1">
    <property type="entry name" value="UPF0619 GPI-ANCHORED MEMBRANE PROTEIN C1322.10"/>
    <property type="match status" value="1"/>
</dbReference>
<sequence length="186" mass="19365">MKLYVVATSFAALMATIRAFTITSPSGGSYWVEFTSNTISWATTSNDPPTVSLQVINSNVKTLNGVFSIAEYVKASQLSFTVTNVTLVVGDGYAVQMCNPMNASEIYATSAPFSVKPNGTAPAPITSSTSPNGTANNTNNTNSMSTTGGNTHFNGSAKASSPNSSASFSKVPILTTLVISAWASFF</sequence>
<dbReference type="EMBL" id="AVOT02003327">
    <property type="protein sequence ID" value="MBW0473207.1"/>
    <property type="molecule type" value="Genomic_DNA"/>
</dbReference>
<feature type="chain" id="PRO_5040127508" description="Yeast cell wall synthesis Kre9/Knh1-like N-terminal domain-containing protein" evidence="3">
    <location>
        <begin position="20"/>
        <end position="186"/>
    </location>
</feature>
<dbReference type="PANTHER" id="PTHR35185">
    <property type="entry name" value="SERINE/THREONINE-RICH PROTEIN ADG2-RELATED"/>
    <property type="match status" value="1"/>
</dbReference>
<dbReference type="InterPro" id="IPR018466">
    <property type="entry name" value="Kre9/Knh1-like_N"/>
</dbReference>
<evidence type="ECO:0000259" key="4">
    <source>
        <dbReference type="Pfam" id="PF10342"/>
    </source>
</evidence>
<keyword evidence="6" id="KW-1185">Reference proteome</keyword>
<comment type="caution">
    <text evidence="5">The sequence shown here is derived from an EMBL/GenBank/DDBJ whole genome shotgun (WGS) entry which is preliminary data.</text>
</comment>
<feature type="compositionally biased region" description="Low complexity" evidence="2">
    <location>
        <begin position="126"/>
        <end position="167"/>
    </location>
</feature>
<dbReference type="Pfam" id="PF10342">
    <property type="entry name" value="Kre9_KNH"/>
    <property type="match status" value="1"/>
</dbReference>
<evidence type="ECO:0000256" key="3">
    <source>
        <dbReference type="SAM" id="SignalP"/>
    </source>
</evidence>
<name>A0A9Q3BYL9_9BASI</name>
<evidence type="ECO:0000256" key="2">
    <source>
        <dbReference type="SAM" id="MobiDB-lite"/>
    </source>
</evidence>
<feature type="region of interest" description="Disordered" evidence="2">
    <location>
        <begin position="119"/>
        <end position="167"/>
    </location>
</feature>
<proteinExistence type="predicted"/>
<keyword evidence="1 3" id="KW-0732">Signal</keyword>
<protein>
    <recommendedName>
        <fullName evidence="4">Yeast cell wall synthesis Kre9/Knh1-like N-terminal domain-containing protein</fullName>
    </recommendedName>
</protein>
<organism evidence="5 6">
    <name type="scientific">Austropuccinia psidii MF-1</name>
    <dbReference type="NCBI Taxonomy" id="1389203"/>
    <lineage>
        <taxon>Eukaryota</taxon>
        <taxon>Fungi</taxon>
        <taxon>Dikarya</taxon>
        <taxon>Basidiomycota</taxon>
        <taxon>Pucciniomycotina</taxon>
        <taxon>Pucciniomycetes</taxon>
        <taxon>Pucciniales</taxon>
        <taxon>Sphaerophragmiaceae</taxon>
        <taxon>Austropuccinia</taxon>
    </lineage>
</organism>
<gene>
    <name evidence="5" type="ORF">O181_012922</name>
</gene>
<evidence type="ECO:0000313" key="6">
    <source>
        <dbReference type="Proteomes" id="UP000765509"/>
    </source>
</evidence>
<dbReference type="Proteomes" id="UP000765509">
    <property type="component" value="Unassembled WGS sequence"/>
</dbReference>